<dbReference type="InterPro" id="IPR043128">
    <property type="entry name" value="Rev_trsase/Diguanyl_cyclase"/>
</dbReference>
<dbReference type="InterPro" id="IPR051320">
    <property type="entry name" value="Viral_Replic_Matur_Polypro"/>
</dbReference>
<name>A0A225WR12_9STRA</name>
<dbReference type="InterPro" id="IPR043502">
    <property type="entry name" value="DNA/RNA_pol_sf"/>
</dbReference>
<feature type="compositionally biased region" description="Basic and acidic residues" evidence="1">
    <location>
        <begin position="195"/>
        <end position="216"/>
    </location>
</feature>
<organism evidence="2 3">
    <name type="scientific">Phytophthora megakarya</name>
    <dbReference type="NCBI Taxonomy" id="4795"/>
    <lineage>
        <taxon>Eukaryota</taxon>
        <taxon>Sar</taxon>
        <taxon>Stramenopiles</taxon>
        <taxon>Oomycota</taxon>
        <taxon>Peronosporomycetes</taxon>
        <taxon>Peronosporales</taxon>
        <taxon>Peronosporaceae</taxon>
        <taxon>Phytophthora</taxon>
    </lineage>
</organism>
<dbReference type="Gene3D" id="3.30.70.270">
    <property type="match status" value="1"/>
</dbReference>
<keyword evidence="3" id="KW-1185">Reference proteome</keyword>
<feature type="region of interest" description="Disordered" evidence="1">
    <location>
        <begin position="195"/>
        <end position="224"/>
    </location>
</feature>
<dbReference type="PANTHER" id="PTHR33064">
    <property type="entry name" value="POL PROTEIN"/>
    <property type="match status" value="1"/>
</dbReference>
<dbReference type="OrthoDB" id="430238at2759"/>
<dbReference type="EMBL" id="NBNE01000366">
    <property type="protein sequence ID" value="OWZ20044.1"/>
    <property type="molecule type" value="Genomic_DNA"/>
</dbReference>
<sequence>MGVCTIQERLGRLFSVYAIRTEAVERTKTGVTKDLTMPRLKFEADRESASNPDPVSELVNSPVGYICSNGEPDKSPLVPVFDRRSFSDDICFGSETFDGSLPTVGRLPQRFTECRISVSFTKRTFVQSRVDVLSHEVVPGRLSADAKKIKRVTEVSFQTSKKEMQLFLCALNYYSRFIKVFAALCQLKEEDFEPRSDRSKIGDNPILRHFDRRNPDHVTPFANE</sequence>
<evidence type="ECO:0000313" key="2">
    <source>
        <dbReference type="EMBL" id="OWZ20044.1"/>
    </source>
</evidence>
<proteinExistence type="predicted"/>
<evidence type="ECO:0000256" key="1">
    <source>
        <dbReference type="SAM" id="MobiDB-lite"/>
    </source>
</evidence>
<dbReference type="AlphaFoldDB" id="A0A225WR12"/>
<comment type="caution">
    <text evidence="2">The sequence shown here is derived from an EMBL/GenBank/DDBJ whole genome shotgun (WGS) entry which is preliminary data.</text>
</comment>
<accession>A0A225WR12</accession>
<gene>
    <name evidence="2" type="ORF">PHMEG_0005590</name>
</gene>
<dbReference type="PANTHER" id="PTHR33064:SF37">
    <property type="entry name" value="RIBONUCLEASE H"/>
    <property type="match status" value="1"/>
</dbReference>
<evidence type="ECO:0008006" key="4">
    <source>
        <dbReference type="Google" id="ProtNLM"/>
    </source>
</evidence>
<dbReference type="Proteomes" id="UP000198211">
    <property type="component" value="Unassembled WGS sequence"/>
</dbReference>
<dbReference type="SUPFAM" id="SSF56672">
    <property type="entry name" value="DNA/RNA polymerases"/>
    <property type="match status" value="1"/>
</dbReference>
<reference evidence="3" key="1">
    <citation type="submission" date="2017-03" db="EMBL/GenBank/DDBJ databases">
        <title>Phytopthora megakarya and P. palmivora, two closely related causual agents of cacao black pod achieved similar genome size and gene model numbers by different mechanisms.</title>
        <authorList>
            <person name="Ali S."/>
            <person name="Shao J."/>
            <person name="Larry D.J."/>
            <person name="Kronmiller B."/>
            <person name="Shen D."/>
            <person name="Strem M.D."/>
            <person name="Melnick R.L."/>
            <person name="Guiltinan M.J."/>
            <person name="Tyler B.M."/>
            <person name="Meinhardt L.W."/>
            <person name="Bailey B.A."/>
        </authorList>
    </citation>
    <scope>NUCLEOTIDE SEQUENCE [LARGE SCALE GENOMIC DNA]</scope>
    <source>
        <strain evidence="3">zdho120</strain>
    </source>
</reference>
<protein>
    <recommendedName>
        <fullName evidence="4">Reverse transcriptase</fullName>
    </recommendedName>
</protein>
<evidence type="ECO:0000313" key="3">
    <source>
        <dbReference type="Proteomes" id="UP000198211"/>
    </source>
</evidence>